<dbReference type="AlphaFoldDB" id="A0A2I1H167"/>
<accession>A0A2I1H167</accession>
<organism evidence="1 2">
    <name type="scientific">Rhizophagus irregularis</name>
    <dbReference type="NCBI Taxonomy" id="588596"/>
    <lineage>
        <taxon>Eukaryota</taxon>
        <taxon>Fungi</taxon>
        <taxon>Fungi incertae sedis</taxon>
        <taxon>Mucoromycota</taxon>
        <taxon>Glomeromycotina</taxon>
        <taxon>Glomeromycetes</taxon>
        <taxon>Glomerales</taxon>
        <taxon>Glomeraceae</taxon>
        <taxon>Rhizophagus</taxon>
    </lineage>
</organism>
<sequence length="119" mass="14159">MSNIEKEKYPGYLGKYINGKWRKTKELIIDNWIELNGAWLSRFSQASKELDPTFDFEDKADNTVSMFDLVEDYLPYWENMINDRKKASERVMRTFVSKALDIYKVVSENIAEEIIKEFK</sequence>
<proteinExistence type="predicted"/>
<dbReference type="EMBL" id="LLXI01001242">
    <property type="protein sequence ID" value="PKY52635.1"/>
    <property type="molecule type" value="Genomic_DNA"/>
</dbReference>
<gene>
    <name evidence="1" type="ORF">RhiirA4_470393</name>
</gene>
<evidence type="ECO:0000313" key="1">
    <source>
        <dbReference type="EMBL" id="PKY52635.1"/>
    </source>
</evidence>
<name>A0A2I1H167_9GLOM</name>
<protein>
    <submittedName>
        <fullName evidence="1">Uncharacterized protein</fullName>
    </submittedName>
</protein>
<dbReference type="Proteomes" id="UP000234323">
    <property type="component" value="Unassembled WGS sequence"/>
</dbReference>
<comment type="caution">
    <text evidence="1">The sequence shown here is derived from an EMBL/GenBank/DDBJ whole genome shotgun (WGS) entry which is preliminary data.</text>
</comment>
<keyword evidence="2" id="KW-1185">Reference proteome</keyword>
<reference evidence="1 2" key="1">
    <citation type="submission" date="2015-10" db="EMBL/GenBank/DDBJ databases">
        <title>Genome analyses suggest a sexual origin of heterokaryosis in a supposedly ancient asexual fungus.</title>
        <authorList>
            <person name="Ropars J."/>
            <person name="Sedzielewska K."/>
            <person name="Noel J."/>
            <person name="Charron P."/>
            <person name="Farinelli L."/>
            <person name="Marton T."/>
            <person name="Kruger M."/>
            <person name="Pelin A."/>
            <person name="Brachmann A."/>
            <person name="Corradi N."/>
        </authorList>
    </citation>
    <scope>NUCLEOTIDE SEQUENCE [LARGE SCALE GENOMIC DNA]</scope>
    <source>
        <strain evidence="1 2">A4</strain>
    </source>
</reference>
<evidence type="ECO:0000313" key="2">
    <source>
        <dbReference type="Proteomes" id="UP000234323"/>
    </source>
</evidence>